<dbReference type="GO" id="GO:0004419">
    <property type="term" value="F:hydroxymethylglutaryl-CoA lyase activity"/>
    <property type="evidence" value="ECO:0007669"/>
    <property type="project" value="TreeGrafter"/>
</dbReference>
<evidence type="ECO:0000256" key="2">
    <source>
        <dbReference type="ARBA" id="ARBA00022723"/>
    </source>
</evidence>
<dbReference type="InterPro" id="IPR000891">
    <property type="entry name" value="PYR_CT"/>
</dbReference>
<name>A0A3S3PFU8_9SPHI</name>
<proteinExistence type="inferred from homology"/>
<keyword evidence="6" id="KW-1185">Reference proteome</keyword>
<dbReference type="EMBL" id="SAYW01000006">
    <property type="protein sequence ID" value="RWU05088.1"/>
    <property type="molecule type" value="Genomic_DNA"/>
</dbReference>
<dbReference type="PANTHER" id="PTHR42738:SF7">
    <property type="entry name" value="HYDROXYMETHYLGLUTARYL-COA LYASE"/>
    <property type="match status" value="1"/>
</dbReference>
<gene>
    <name evidence="5" type="ORF">DPV69_17065</name>
</gene>
<reference evidence="5 6" key="1">
    <citation type="submission" date="2018-06" db="EMBL/GenBank/DDBJ databases">
        <title>Pedobacter endophyticus sp. nov., an endophytic bacterium isolated from a leaf of Triticum aestivum.</title>
        <authorList>
            <person name="Zhang L."/>
        </authorList>
    </citation>
    <scope>NUCLEOTIDE SEQUENCE [LARGE SCALE GENOMIC DNA]</scope>
    <source>
        <strain evidence="5 6">CM134L-2</strain>
    </source>
</reference>
<keyword evidence="3 5" id="KW-0456">Lyase</keyword>
<dbReference type="GO" id="GO:0046872">
    <property type="term" value="F:metal ion binding"/>
    <property type="evidence" value="ECO:0007669"/>
    <property type="project" value="UniProtKB-KW"/>
</dbReference>
<dbReference type="Pfam" id="PF00682">
    <property type="entry name" value="HMGL-like"/>
    <property type="match status" value="1"/>
</dbReference>
<dbReference type="AlphaFoldDB" id="A0A3S3PFU8"/>
<keyword evidence="2" id="KW-0479">Metal-binding</keyword>
<accession>A0A3S3PFU8</accession>
<dbReference type="InterPro" id="IPR013785">
    <property type="entry name" value="Aldolase_TIM"/>
</dbReference>
<dbReference type="Proteomes" id="UP000284120">
    <property type="component" value="Unassembled WGS sequence"/>
</dbReference>
<evidence type="ECO:0000256" key="3">
    <source>
        <dbReference type="ARBA" id="ARBA00023239"/>
    </source>
</evidence>
<dbReference type="SUPFAM" id="SSF51569">
    <property type="entry name" value="Aldolase"/>
    <property type="match status" value="1"/>
</dbReference>
<comment type="caution">
    <text evidence="5">The sequence shown here is derived from an EMBL/GenBank/DDBJ whole genome shotgun (WGS) entry which is preliminary data.</text>
</comment>
<feature type="domain" description="Pyruvate carboxyltransferase" evidence="4">
    <location>
        <begin position="11"/>
        <end position="280"/>
    </location>
</feature>
<dbReference type="Gene3D" id="3.20.20.70">
    <property type="entry name" value="Aldolase class I"/>
    <property type="match status" value="1"/>
</dbReference>
<sequence length="291" mass="32175">MNIKTENSEKAIKLVECPRDAMQGLHDFVPTEIKVQYLNLLLKVGFDTLDFGSFVSPKAIPQMRDTEAVLAQLDLPSKTKLLAIVANLKGVENAVKHAEISYLGFPFSISETFQQRNTNSSIAQSLNTVEEMLELCQKHNKEAVVYLSMGFGNPYGDEWSTDIVTHWAHQLVEKGVKIISVADTVGVSTPEKITTILPPLVQQFPAIEFGLHLHSTPQQRLEKIEAAFSAGCTRMDSALKGFGGCPMAADDLTGNIATEDVIYYLNGQGTKLGLDLEKWQEAMLFSSRIFH</sequence>
<dbReference type="OrthoDB" id="9784013at2"/>
<evidence type="ECO:0000256" key="1">
    <source>
        <dbReference type="ARBA" id="ARBA00009405"/>
    </source>
</evidence>
<dbReference type="InterPro" id="IPR043594">
    <property type="entry name" value="HMGL"/>
</dbReference>
<evidence type="ECO:0000313" key="5">
    <source>
        <dbReference type="EMBL" id="RWU05088.1"/>
    </source>
</evidence>
<dbReference type="CDD" id="cd07938">
    <property type="entry name" value="DRE_TIM_HMGL"/>
    <property type="match status" value="1"/>
</dbReference>
<evidence type="ECO:0000259" key="4">
    <source>
        <dbReference type="PROSITE" id="PS50991"/>
    </source>
</evidence>
<evidence type="ECO:0000313" key="6">
    <source>
        <dbReference type="Proteomes" id="UP000284120"/>
    </source>
</evidence>
<dbReference type="GO" id="GO:0046951">
    <property type="term" value="P:ketone body biosynthetic process"/>
    <property type="evidence" value="ECO:0007669"/>
    <property type="project" value="TreeGrafter"/>
</dbReference>
<dbReference type="PANTHER" id="PTHR42738">
    <property type="entry name" value="HYDROXYMETHYLGLUTARYL-COA LYASE"/>
    <property type="match status" value="1"/>
</dbReference>
<protein>
    <submittedName>
        <fullName evidence="5">Hydroxymethylglutaryl-CoA lyase</fullName>
    </submittedName>
</protein>
<dbReference type="PROSITE" id="PS50991">
    <property type="entry name" value="PYR_CT"/>
    <property type="match status" value="1"/>
</dbReference>
<comment type="similarity">
    <text evidence="1">Belongs to the HMG-CoA lyase family.</text>
</comment>
<dbReference type="GO" id="GO:0006552">
    <property type="term" value="P:L-leucine catabolic process"/>
    <property type="evidence" value="ECO:0007669"/>
    <property type="project" value="TreeGrafter"/>
</dbReference>
<organism evidence="5 6">
    <name type="scientific">Pedobacter chitinilyticus</name>
    <dbReference type="NCBI Taxonomy" id="2233776"/>
    <lineage>
        <taxon>Bacteria</taxon>
        <taxon>Pseudomonadati</taxon>
        <taxon>Bacteroidota</taxon>
        <taxon>Sphingobacteriia</taxon>
        <taxon>Sphingobacteriales</taxon>
        <taxon>Sphingobacteriaceae</taxon>
        <taxon>Pedobacter</taxon>
    </lineage>
</organism>